<dbReference type="Pfam" id="PF10277">
    <property type="entry name" value="Frag1"/>
    <property type="match status" value="1"/>
</dbReference>
<feature type="domain" description="CWH43-like N-terminal" evidence="2">
    <location>
        <begin position="10"/>
        <end position="237"/>
    </location>
</feature>
<sequence>MAPDSRYFMHCCWAIPAMGALCGSLTMASVYYLTATSGHLPQGSSTPPLSFMGLRDPERRVYQVGFALTGLLLAQSVRIWRATIWPLLRSAGFEQCAYYGFLGGCLAAAGAALQGIVTLEADILEKISSQTAELSIQSKLHQAFALFFFIGCTMHCFAMTVAAISCTEPQLVHALCWSKWLKVGISALTVVAAPIAEKLHPTRQTNEQSFDVAGLTQYLTVGLYVFFFALYSVDFYRLGRAKDAHD</sequence>
<evidence type="ECO:0000313" key="3">
    <source>
        <dbReference type="EMBL" id="CAK9037938.1"/>
    </source>
</evidence>
<feature type="transmembrane region" description="Helical" evidence="1">
    <location>
        <begin position="215"/>
        <end position="233"/>
    </location>
</feature>
<gene>
    <name evidence="3" type="ORF">CCMP2556_LOCUS20859</name>
</gene>
<evidence type="ECO:0000256" key="1">
    <source>
        <dbReference type="SAM" id="Phobius"/>
    </source>
</evidence>
<protein>
    <recommendedName>
        <fullName evidence="2">CWH43-like N-terminal domain-containing protein</fullName>
    </recommendedName>
</protein>
<comment type="caution">
    <text evidence="3">The sequence shown here is derived from an EMBL/GenBank/DDBJ whole genome shotgun (WGS) entry which is preliminary data.</text>
</comment>
<name>A0ABP0LH23_9DINO</name>
<reference evidence="3 4" key="1">
    <citation type="submission" date="2024-02" db="EMBL/GenBank/DDBJ databases">
        <authorList>
            <person name="Chen Y."/>
            <person name="Shah S."/>
            <person name="Dougan E. K."/>
            <person name="Thang M."/>
            <person name="Chan C."/>
        </authorList>
    </citation>
    <scope>NUCLEOTIDE SEQUENCE [LARGE SCALE GENOMIC DNA]</scope>
</reference>
<organism evidence="3 4">
    <name type="scientific">Durusdinium trenchii</name>
    <dbReference type="NCBI Taxonomy" id="1381693"/>
    <lineage>
        <taxon>Eukaryota</taxon>
        <taxon>Sar</taxon>
        <taxon>Alveolata</taxon>
        <taxon>Dinophyceae</taxon>
        <taxon>Suessiales</taxon>
        <taxon>Symbiodiniaceae</taxon>
        <taxon>Durusdinium</taxon>
    </lineage>
</organism>
<dbReference type="EMBL" id="CAXAMN010012336">
    <property type="protein sequence ID" value="CAK9037938.1"/>
    <property type="molecule type" value="Genomic_DNA"/>
</dbReference>
<evidence type="ECO:0000259" key="2">
    <source>
        <dbReference type="Pfam" id="PF10277"/>
    </source>
</evidence>
<keyword evidence="4" id="KW-1185">Reference proteome</keyword>
<dbReference type="InterPro" id="IPR019402">
    <property type="entry name" value="CWH43_N"/>
</dbReference>
<feature type="transmembrane region" description="Helical" evidence="1">
    <location>
        <begin position="143"/>
        <end position="164"/>
    </location>
</feature>
<keyword evidence="1" id="KW-0472">Membrane</keyword>
<keyword evidence="1" id="KW-1133">Transmembrane helix</keyword>
<feature type="transmembrane region" description="Helical" evidence="1">
    <location>
        <begin position="96"/>
        <end position="117"/>
    </location>
</feature>
<feature type="transmembrane region" description="Helical" evidence="1">
    <location>
        <begin position="176"/>
        <end position="195"/>
    </location>
</feature>
<keyword evidence="1" id="KW-0812">Transmembrane</keyword>
<proteinExistence type="predicted"/>
<evidence type="ECO:0000313" key="4">
    <source>
        <dbReference type="Proteomes" id="UP001642484"/>
    </source>
</evidence>
<dbReference type="Proteomes" id="UP001642484">
    <property type="component" value="Unassembled WGS sequence"/>
</dbReference>
<feature type="transmembrane region" description="Helical" evidence="1">
    <location>
        <begin position="12"/>
        <end position="33"/>
    </location>
</feature>
<feature type="transmembrane region" description="Helical" evidence="1">
    <location>
        <begin position="61"/>
        <end position="84"/>
    </location>
</feature>
<accession>A0ABP0LH23</accession>